<dbReference type="SUPFAM" id="SSF53092">
    <property type="entry name" value="Creatinase/prolidase N-terminal domain"/>
    <property type="match status" value="1"/>
</dbReference>
<reference evidence="2" key="1">
    <citation type="submission" date="2018-11" db="EMBL/GenBank/DDBJ databases">
        <title>Henneguya salminicola genome and transcriptome.</title>
        <authorList>
            <person name="Yahalomi D."/>
            <person name="Atkinson S.D."/>
            <person name="Neuhof M."/>
            <person name="Chang E.S."/>
            <person name="Philippe H."/>
            <person name="Cartwright P."/>
            <person name="Bartholomew J.L."/>
            <person name="Huchon D."/>
        </authorList>
    </citation>
    <scope>NUCLEOTIDE SEQUENCE</scope>
    <source>
        <strain evidence="2">Hz1</strain>
        <tissue evidence="2">Whole</tissue>
    </source>
</reference>
<dbReference type="Pfam" id="PF01321">
    <property type="entry name" value="Creatinase_N"/>
    <property type="match status" value="1"/>
</dbReference>
<organism evidence="2">
    <name type="scientific">Henneguya salminicola</name>
    <name type="common">Myxosporean</name>
    <dbReference type="NCBI Taxonomy" id="69463"/>
    <lineage>
        <taxon>Eukaryota</taxon>
        <taxon>Metazoa</taxon>
        <taxon>Cnidaria</taxon>
        <taxon>Myxozoa</taxon>
        <taxon>Myxosporea</taxon>
        <taxon>Bivalvulida</taxon>
        <taxon>Platysporina</taxon>
        <taxon>Myxobolidae</taxon>
        <taxon>Henneguya</taxon>
    </lineage>
</organism>
<evidence type="ECO:0000313" key="2">
    <source>
        <dbReference type="EMBL" id="NDJ94146.1"/>
    </source>
</evidence>
<keyword evidence="2" id="KW-0378">Hydrolase</keyword>
<dbReference type="PANTHER" id="PTHR43763">
    <property type="entry name" value="XAA-PRO AMINOPEPTIDASE 1"/>
    <property type="match status" value="1"/>
</dbReference>
<dbReference type="Gene3D" id="3.40.350.10">
    <property type="entry name" value="Creatinase/prolidase N-terminal domain"/>
    <property type="match status" value="1"/>
</dbReference>
<dbReference type="InterPro" id="IPR000587">
    <property type="entry name" value="Creatinase_N"/>
</dbReference>
<keyword evidence="2" id="KW-0031">Aminopeptidase</keyword>
<dbReference type="InterPro" id="IPR050422">
    <property type="entry name" value="X-Pro_aminopeptidase_P"/>
</dbReference>
<dbReference type="InterPro" id="IPR029149">
    <property type="entry name" value="Creatin/AminoP/Spt16_N"/>
</dbReference>
<feature type="domain" description="Creatinase N-terminal" evidence="1">
    <location>
        <begin position="26"/>
        <end position="133"/>
    </location>
</feature>
<proteinExistence type="predicted"/>
<protein>
    <submittedName>
        <fullName evidence="2">Xaa-Pro aminopeptidase ApepP (Trinotate prediction)</fullName>
    </submittedName>
</protein>
<name>A0A6G3MJP9_HENSL</name>
<dbReference type="PANTHER" id="PTHR43763:SF6">
    <property type="entry name" value="XAA-PRO AMINOPEPTIDASE 1"/>
    <property type="match status" value="1"/>
</dbReference>
<sequence>MPQVPTTHLLSKLRKLFGINNSLNPIHAYIITSNDCHTSEYTSDSDKRRQFISGFAGSAGTAVITPTGAFLWTDPRYFLEAKDCLDENWHLMKLGLPETPSILDWLKKLPHGSVVGTDPHYLSYTQWKIYQKVGIPFHYEIGTF</sequence>
<keyword evidence="2" id="KW-0645">Protease</keyword>
<dbReference type="EMBL" id="GHBP01006777">
    <property type="protein sequence ID" value="NDJ94146.1"/>
    <property type="molecule type" value="Transcribed_RNA"/>
</dbReference>
<dbReference type="AlphaFoldDB" id="A0A6G3MJP9"/>
<accession>A0A6G3MJP9</accession>
<evidence type="ECO:0000259" key="1">
    <source>
        <dbReference type="Pfam" id="PF01321"/>
    </source>
</evidence>
<dbReference type="GO" id="GO:0004177">
    <property type="term" value="F:aminopeptidase activity"/>
    <property type="evidence" value="ECO:0007669"/>
    <property type="project" value="UniProtKB-KW"/>
</dbReference>